<dbReference type="Proteomes" id="UP000290243">
    <property type="component" value="Chromosome"/>
</dbReference>
<keyword evidence="2" id="KW-1185">Reference proteome</keyword>
<sequence>MKIALGINNIKDLKELDIYNAGDVFYYENKKYFVASFENGELIALPSDILNNTKEEK</sequence>
<protein>
    <submittedName>
        <fullName evidence="1">Uncharacterized protein</fullName>
    </submittedName>
</protein>
<dbReference type="AlphaFoldDB" id="A0A449B4C9"/>
<dbReference type="RefSeq" id="WP_156924218.1">
    <property type="nucleotide sequence ID" value="NZ_LR215037.1"/>
</dbReference>
<proteinExistence type="predicted"/>
<evidence type="ECO:0000313" key="1">
    <source>
        <dbReference type="EMBL" id="VEU75388.1"/>
    </source>
</evidence>
<accession>A0A449B4C9</accession>
<dbReference type="EMBL" id="LR215037">
    <property type="protein sequence ID" value="VEU75388.1"/>
    <property type="molecule type" value="Genomic_DNA"/>
</dbReference>
<dbReference type="KEGG" id="mmau:NCTC10168_00306"/>
<reference evidence="1 2" key="1">
    <citation type="submission" date="2019-01" db="EMBL/GenBank/DDBJ databases">
        <authorList>
            <consortium name="Pathogen Informatics"/>
        </authorList>
    </citation>
    <scope>NUCLEOTIDE SEQUENCE [LARGE SCALE GENOMIC DNA]</scope>
    <source>
        <strain evidence="1 2">NCTC10168</strain>
    </source>
</reference>
<name>A0A449B4C9_9BACT</name>
<organism evidence="1 2">
    <name type="scientific">Mycoplasmopsis maculosa</name>
    <dbReference type="NCBI Taxonomy" id="114885"/>
    <lineage>
        <taxon>Bacteria</taxon>
        <taxon>Bacillati</taxon>
        <taxon>Mycoplasmatota</taxon>
        <taxon>Mycoplasmoidales</taxon>
        <taxon>Metamycoplasmataceae</taxon>
        <taxon>Mycoplasmopsis</taxon>
    </lineage>
</organism>
<gene>
    <name evidence="1" type="ORF">NCTC10168_00306</name>
</gene>
<evidence type="ECO:0000313" key="2">
    <source>
        <dbReference type="Proteomes" id="UP000290243"/>
    </source>
</evidence>